<proteinExistence type="predicted"/>
<dbReference type="InterPro" id="IPR050316">
    <property type="entry name" value="Tyrosinase/Hemocyanin"/>
</dbReference>
<evidence type="ECO:0000256" key="2">
    <source>
        <dbReference type="SAM" id="SignalP"/>
    </source>
</evidence>
<gene>
    <name evidence="5" type="ORF">LECACI_7A004970</name>
</gene>
<feature type="signal peptide" evidence="2">
    <location>
        <begin position="1"/>
        <end position="19"/>
    </location>
</feature>
<sequence>MRFQFLPLVALIGAGGILCAPISTNGSDVDALEAQVAQLAIHAYRTTEKAVQQIGSPGLHNSSTCSSDKLRVRREWFVGSNNMVKEFREMLTSERGSLSKSQRRDYIRAVRCLQTKPALTPLAVAAGAKTRYDDFVVVHINQTLTIHYTANFLSWHRYFTWSYEEALRNECGYQGDQPYWDWAKTARDGLLSSPIFDGSDTSMSGNGANTGNKSDVILSVGSGYAPIDLPSGSGGGCVTKGAFANMTVNLGPESLPTPGGVTETAPSGNALDWNPRCLKRDLVDAVNQRYANYSSVLSLLSTPKIIYDFQMQMQGVPGTGELGVHGGGHYTLGGDPGRDVYVSPGDPMFFLHHGNIDRVWWIWQMLSPYERQFTDKAISGTRTFLDSPASANGTLNDTVQFGYAAGPPRPIRDLLSTVNGPFCYTYL</sequence>
<dbReference type="SUPFAM" id="SSF48056">
    <property type="entry name" value="Di-copper centre-containing domain"/>
    <property type="match status" value="1"/>
</dbReference>
<accession>A0AAI9EB06</accession>
<feature type="chain" id="PRO_5042562079" evidence="2">
    <location>
        <begin position="20"/>
        <end position="427"/>
    </location>
</feature>
<dbReference type="AlphaFoldDB" id="A0AAI9EB06"/>
<protein>
    <submittedName>
        <fullName evidence="5">Tyrosinase orsC</fullName>
    </submittedName>
</protein>
<organism evidence="5 6">
    <name type="scientific">Lecanosticta acicola</name>
    <dbReference type="NCBI Taxonomy" id="111012"/>
    <lineage>
        <taxon>Eukaryota</taxon>
        <taxon>Fungi</taxon>
        <taxon>Dikarya</taxon>
        <taxon>Ascomycota</taxon>
        <taxon>Pezizomycotina</taxon>
        <taxon>Dothideomycetes</taxon>
        <taxon>Dothideomycetidae</taxon>
        <taxon>Mycosphaerellales</taxon>
        <taxon>Mycosphaerellaceae</taxon>
        <taxon>Lecanosticta</taxon>
    </lineage>
</organism>
<comment type="caution">
    <text evidence="5">The sequence shown here is derived from an EMBL/GenBank/DDBJ whole genome shotgun (WGS) entry which is preliminary data.</text>
</comment>
<dbReference type="PRINTS" id="PR00092">
    <property type="entry name" value="TYROSINASE"/>
</dbReference>
<reference evidence="5" key="1">
    <citation type="submission" date="2023-11" db="EMBL/GenBank/DDBJ databases">
        <authorList>
            <person name="Alioto T."/>
            <person name="Alioto T."/>
            <person name="Gomez Garrido J."/>
        </authorList>
    </citation>
    <scope>NUCLEOTIDE SEQUENCE</scope>
</reference>
<feature type="domain" description="Tyrosinase copper-binding" evidence="3">
    <location>
        <begin position="147"/>
        <end position="164"/>
    </location>
</feature>
<evidence type="ECO:0000256" key="1">
    <source>
        <dbReference type="ARBA" id="ARBA00022723"/>
    </source>
</evidence>
<evidence type="ECO:0000313" key="6">
    <source>
        <dbReference type="Proteomes" id="UP001296104"/>
    </source>
</evidence>
<evidence type="ECO:0000259" key="3">
    <source>
        <dbReference type="PROSITE" id="PS00497"/>
    </source>
</evidence>
<dbReference type="GO" id="GO:0016491">
    <property type="term" value="F:oxidoreductase activity"/>
    <property type="evidence" value="ECO:0007669"/>
    <property type="project" value="InterPro"/>
</dbReference>
<dbReference type="PROSITE" id="PS00497">
    <property type="entry name" value="TYROSINASE_1"/>
    <property type="match status" value="1"/>
</dbReference>
<keyword evidence="2" id="KW-0732">Signal</keyword>
<dbReference type="InterPro" id="IPR008922">
    <property type="entry name" value="Di-copper_centre_dom_sf"/>
</dbReference>
<dbReference type="PANTHER" id="PTHR11474:SF116">
    <property type="entry name" value="TYROSINASE"/>
    <property type="match status" value="1"/>
</dbReference>
<evidence type="ECO:0000313" key="5">
    <source>
        <dbReference type="EMBL" id="CAK4025475.1"/>
    </source>
</evidence>
<dbReference type="GO" id="GO:0046872">
    <property type="term" value="F:metal ion binding"/>
    <property type="evidence" value="ECO:0007669"/>
    <property type="project" value="UniProtKB-KW"/>
</dbReference>
<evidence type="ECO:0000259" key="4">
    <source>
        <dbReference type="PROSITE" id="PS00498"/>
    </source>
</evidence>
<name>A0AAI9EB06_9PEZI</name>
<dbReference type="Pfam" id="PF00264">
    <property type="entry name" value="Tyrosinase"/>
    <property type="match status" value="1"/>
</dbReference>
<dbReference type="PROSITE" id="PS00498">
    <property type="entry name" value="TYROSINASE_2"/>
    <property type="match status" value="1"/>
</dbReference>
<keyword evidence="1" id="KW-0479">Metal-binding</keyword>
<dbReference type="PANTHER" id="PTHR11474">
    <property type="entry name" value="TYROSINASE FAMILY MEMBER"/>
    <property type="match status" value="1"/>
</dbReference>
<keyword evidence="6" id="KW-1185">Reference proteome</keyword>
<dbReference type="Proteomes" id="UP001296104">
    <property type="component" value="Unassembled WGS sequence"/>
</dbReference>
<dbReference type="InterPro" id="IPR002227">
    <property type="entry name" value="Tyrosinase_Cu-bd"/>
</dbReference>
<feature type="domain" description="Tyrosinase copper-binding" evidence="4">
    <location>
        <begin position="346"/>
        <end position="357"/>
    </location>
</feature>
<dbReference type="EMBL" id="CAVMBE010000030">
    <property type="protein sequence ID" value="CAK4025475.1"/>
    <property type="molecule type" value="Genomic_DNA"/>
</dbReference>
<dbReference type="Gene3D" id="1.10.1280.10">
    <property type="entry name" value="Di-copper center containing domain from catechol oxidase"/>
    <property type="match status" value="1"/>
</dbReference>